<proteinExistence type="predicted"/>
<dbReference type="SUPFAM" id="SSF55486">
    <property type="entry name" value="Metalloproteases ('zincins'), catalytic domain"/>
    <property type="match status" value="1"/>
</dbReference>
<dbReference type="EMBL" id="POAF01000006">
    <property type="protein sequence ID" value="RBL99965.1"/>
    <property type="molecule type" value="Genomic_DNA"/>
</dbReference>
<evidence type="ECO:0008006" key="3">
    <source>
        <dbReference type="Google" id="ProtNLM"/>
    </source>
</evidence>
<dbReference type="CDD" id="cd12952">
    <property type="entry name" value="MMP_ACEL2062"/>
    <property type="match status" value="1"/>
</dbReference>
<accession>A0A365YBA4</accession>
<dbReference type="AlphaFoldDB" id="A0A365YBA4"/>
<dbReference type="RefSeq" id="WP_047118181.1">
    <property type="nucleotide sequence ID" value="NZ_JBNBOD010000002.1"/>
</dbReference>
<organism evidence="1 2">
    <name type="scientific">Glutamicibacter soli</name>
    <dbReference type="NCBI Taxonomy" id="453836"/>
    <lineage>
        <taxon>Bacteria</taxon>
        <taxon>Bacillati</taxon>
        <taxon>Actinomycetota</taxon>
        <taxon>Actinomycetes</taxon>
        <taxon>Micrococcales</taxon>
        <taxon>Micrococcaceae</taxon>
        <taxon>Glutamicibacter</taxon>
    </lineage>
</organism>
<reference evidence="1 2" key="1">
    <citation type="submission" date="2018-01" db="EMBL/GenBank/DDBJ databases">
        <title>Glutamicibacter soli strain NHPC-3 Whole genome sequence and assembly.</title>
        <authorList>
            <person name="Choudhury P."/>
            <person name="Gupta D."/>
            <person name="Sengupta K."/>
            <person name="Jawed A."/>
            <person name="Sultana N."/>
            <person name="Saha P."/>
        </authorList>
    </citation>
    <scope>NUCLEOTIDE SEQUENCE [LARGE SCALE GENOMIC DNA]</scope>
    <source>
        <strain evidence="1 2">NHPC-3</strain>
    </source>
</reference>
<dbReference type="Pfam" id="PF06262">
    <property type="entry name" value="Zincin_1"/>
    <property type="match status" value="1"/>
</dbReference>
<gene>
    <name evidence="1" type="ORF">C1H84_12520</name>
</gene>
<protein>
    <recommendedName>
        <fullName evidence="3">Metallopeptidase family protein</fullName>
    </recommendedName>
</protein>
<sequence>MDLQMPDDEFDALAQEAIDAIPQQALDMMDNVVFFIEDEYEPLPGEPENTEILGIYDGVALTERDQGWEAGALPDRITIFKNPTLRACETREDVVREIKITVMHEVAHHFGIDDARLHELGWS</sequence>
<dbReference type="Proteomes" id="UP000252167">
    <property type="component" value="Unassembled WGS sequence"/>
</dbReference>
<name>A0A365YBA4_9MICC</name>
<dbReference type="InterPro" id="IPR010428">
    <property type="entry name" value="Zincin_1"/>
</dbReference>
<comment type="caution">
    <text evidence="1">The sequence shown here is derived from an EMBL/GenBank/DDBJ whole genome shotgun (WGS) entry which is preliminary data.</text>
</comment>
<evidence type="ECO:0000313" key="2">
    <source>
        <dbReference type="Proteomes" id="UP000252167"/>
    </source>
</evidence>
<dbReference type="InterPro" id="IPR038555">
    <property type="entry name" value="Zincin_1_sf"/>
</dbReference>
<evidence type="ECO:0000313" key="1">
    <source>
        <dbReference type="EMBL" id="RBL99965.1"/>
    </source>
</evidence>
<keyword evidence="2" id="KW-1185">Reference proteome</keyword>
<dbReference type="Gene3D" id="3.30.2010.20">
    <property type="match status" value="1"/>
</dbReference>